<feature type="non-terminal residue" evidence="1">
    <location>
        <position position="1"/>
    </location>
</feature>
<name>A0AAV9ZS96_9AGAR</name>
<dbReference type="AlphaFoldDB" id="A0AAV9ZS96"/>
<dbReference type="EMBL" id="JAWWNJ010000116">
    <property type="protein sequence ID" value="KAK6991601.1"/>
    <property type="molecule type" value="Genomic_DNA"/>
</dbReference>
<comment type="caution">
    <text evidence="1">The sequence shown here is derived from an EMBL/GenBank/DDBJ whole genome shotgun (WGS) entry which is preliminary data.</text>
</comment>
<reference evidence="1 2" key="1">
    <citation type="journal article" date="2024" name="J Genomics">
        <title>Draft genome sequencing and assembly of Favolaschia claudopus CIRM-BRFM 2984 isolated from oak limbs.</title>
        <authorList>
            <person name="Navarro D."/>
            <person name="Drula E."/>
            <person name="Chaduli D."/>
            <person name="Cazenave R."/>
            <person name="Ahrendt S."/>
            <person name="Wang J."/>
            <person name="Lipzen A."/>
            <person name="Daum C."/>
            <person name="Barry K."/>
            <person name="Grigoriev I.V."/>
            <person name="Favel A."/>
            <person name="Rosso M.N."/>
            <person name="Martin F."/>
        </authorList>
    </citation>
    <scope>NUCLEOTIDE SEQUENCE [LARGE SCALE GENOMIC DNA]</scope>
    <source>
        <strain evidence="1 2">CIRM-BRFM 2984</strain>
    </source>
</reference>
<dbReference type="Proteomes" id="UP001362999">
    <property type="component" value="Unassembled WGS sequence"/>
</dbReference>
<organism evidence="1 2">
    <name type="scientific">Favolaschia claudopus</name>
    <dbReference type="NCBI Taxonomy" id="2862362"/>
    <lineage>
        <taxon>Eukaryota</taxon>
        <taxon>Fungi</taxon>
        <taxon>Dikarya</taxon>
        <taxon>Basidiomycota</taxon>
        <taxon>Agaricomycotina</taxon>
        <taxon>Agaricomycetes</taxon>
        <taxon>Agaricomycetidae</taxon>
        <taxon>Agaricales</taxon>
        <taxon>Marasmiineae</taxon>
        <taxon>Mycenaceae</taxon>
        <taxon>Favolaschia</taxon>
    </lineage>
</organism>
<evidence type="ECO:0000313" key="2">
    <source>
        <dbReference type="Proteomes" id="UP001362999"/>
    </source>
</evidence>
<gene>
    <name evidence="1" type="ORF">R3P38DRAFT_2389127</name>
</gene>
<proteinExistence type="predicted"/>
<evidence type="ECO:0000313" key="1">
    <source>
        <dbReference type="EMBL" id="KAK6991601.1"/>
    </source>
</evidence>
<protein>
    <submittedName>
        <fullName evidence="1">Uncharacterized protein</fullName>
    </submittedName>
</protein>
<keyword evidence="2" id="KW-1185">Reference proteome</keyword>
<sequence length="72" mass="8377">KPTDIIKHLSMLSNISVEKAKGLLDPADKQNVPKAITLVQEMYRLRELQIPQNPSEKKIRHAILFLRNKNRF</sequence>
<feature type="non-terminal residue" evidence="1">
    <location>
        <position position="72"/>
    </location>
</feature>
<accession>A0AAV9ZS96</accession>